<dbReference type="RefSeq" id="WP_036757243.1">
    <property type="nucleotide sequence ID" value="NZ_JAGSGC010000024.1"/>
</dbReference>
<dbReference type="PANTHER" id="PTHR38777">
    <property type="entry name" value="FELS-2 PROPHAGE PROTEIN"/>
    <property type="match status" value="1"/>
</dbReference>
<name>A0A066RH16_9GAMM</name>
<dbReference type="NCBIfam" id="TIGR02419">
    <property type="entry name" value="C4_traR_proteo"/>
    <property type="match status" value="1"/>
</dbReference>
<dbReference type="GO" id="GO:1900378">
    <property type="term" value="P:positive regulation of secondary metabolite biosynthetic process"/>
    <property type="evidence" value="ECO:0007669"/>
    <property type="project" value="TreeGrafter"/>
</dbReference>
<evidence type="ECO:0000259" key="5">
    <source>
        <dbReference type="Pfam" id="PF01258"/>
    </source>
</evidence>
<dbReference type="GO" id="GO:0008270">
    <property type="term" value="F:zinc ion binding"/>
    <property type="evidence" value="ECO:0007669"/>
    <property type="project" value="UniProtKB-KW"/>
</dbReference>
<evidence type="ECO:0000256" key="2">
    <source>
        <dbReference type="ARBA" id="ARBA00022771"/>
    </source>
</evidence>
<sequence length="73" mass="7987">MPDVLDHASAIEAKFNQMALARQLDAASRQAGNQTSATECTECGDPIPEKRRQHIPGCQYCTPCQELADRGKL</sequence>
<dbReference type="STRING" id="1654360.EA58_21070"/>
<evidence type="ECO:0000256" key="1">
    <source>
        <dbReference type="ARBA" id="ARBA00022723"/>
    </source>
</evidence>
<dbReference type="AlphaFoldDB" id="A0A066RH16"/>
<dbReference type="SUPFAM" id="SSF57716">
    <property type="entry name" value="Glucocorticoid receptor-like (DNA-binding domain)"/>
    <property type="match status" value="1"/>
</dbReference>
<evidence type="ECO:0000313" key="7">
    <source>
        <dbReference type="Proteomes" id="UP000027192"/>
    </source>
</evidence>
<comment type="caution">
    <text evidence="6">The sequence shown here is derived from an EMBL/GenBank/DDBJ whole genome shotgun (WGS) entry which is preliminary data.</text>
</comment>
<organism evidence="6 7">
    <name type="scientific">Photobacterium galatheae</name>
    <dbReference type="NCBI Taxonomy" id="1654360"/>
    <lineage>
        <taxon>Bacteria</taxon>
        <taxon>Pseudomonadati</taxon>
        <taxon>Pseudomonadota</taxon>
        <taxon>Gammaproteobacteria</taxon>
        <taxon>Vibrionales</taxon>
        <taxon>Vibrionaceae</taxon>
        <taxon>Photobacterium</taxon>
    </lineage>
</organism>
<protein>
    <submittedName>
        <fullName evidence="6">Molecular chaperone DnaK</fullName>
    </submittedName>
</protein>
<dbReference type="Proteomes" id="UP000027192">
    <property type="component" value="Unassembled WGS sequence"/>
</dbReference>
<keyword evidence="2" id="KW-0863">Zinc-finger</keyword>
<feature type="zinc finger region" description="dksA C4-type" evidence="4">
    <location>
        <begin position="40"/>
        <end position="64"/>
    </location>
</feature>
<dbReference type="OrthoDB" id="962301at2"/>
<gene>
    <name evidence="6" type="ORF">EA58_21070</name>
</gene>
<evidence type="ECO:0000256" key="4">
    <source>
        <dbReference type="PROSITE-ProRule" id="PRU00510"/>
    </source>
</evidence>
<reference evidence="6 7" key="1">
    <citation type="submission" date="2014-04" db="EMBL/GenBank/DDBJ databases">
        <title>Draft genome sequence of Photobacterium halotolerans S2753: a solonamide, ngercheumicin and holomycin producer.</title>
        <authorList>
            <person name="Machado H.R."/>
            <person name="Gram L."/>
        </authorList>
    </citation>
    <scope>NUCLEOTIDE SEQUENCE [LARGE SCALE GENOMIC DNA]</scope>
    <source>
        <strain evidence="6 7">S2753</strain>
    </source>
</reference>
<dbReference type="PROSITE" id="PS51128">
    <property type="entry name" value="ZF_DKSA_2"/>
    <property type="match status" value="1"/>
</dbReference>
<dbReference type="InterPro" id="IPR000962">
    <property type="entry name" value="Znf_DskA_TraR"/>
</dbReference>
<keyword evidence="1" id="KW-0479">Metal-binding</keyword>
<proteinExistence type="predicted"/>
<feature type="domain" description="Zinc finger DksA/TraR C4-type" evidence="5">
    <location>
        <begin position="38"/>
        <end position="68"/>
    </location>
</feature>
<keyword evidence="3" id="KW-0862">Zinc</keyword>
<evidence type="ECO:0000256" key="3">
    <source>
        <dbReference type="ARBA" id="ARBA00022833"/>
    </source>
</evidence>
<keyword evidence="7" id="KW-1185">Reference proteome</keyword>
<accession>A0A066RH16</accession>
<dbReference type="PANTHER" id="PTHR38777:SF1">
    <property type="entry name" value="DNAK SUPPRESSOR PROTEIN"/>
    <property type="match status" value="1"/>
</dbReference>
<dbReference type="EMBL" id="JMIB01000045">
    <property type="protein sequence ID" value="KDM89700.1"/>
    <property type="molecule type" value="Genomic_DNA"/>
</dbReference>
<dbReference type="InterPro" id="IPR012783">
    <property type="entry name" value="Znf_C4_TraR"/>
</dbReference>
<dbReference type="Pfam" id="PF01258">
    <property type="entry name" value="zf-dskA_traR"/>
    <property type="match status" value="1"/>
</dbReference>
<dbReference type="Gene3D" id="1.20.120.910">
    <property type="entry name" value="DksA, coiled-coil domain"/>
    <property type="match status" value="1"/>
</dbReference>
<evidence type="ECO:0000313" key="6">
    <source>
        <dbReference type="EMBL" id="KDM89700.1"/>
    </source>
</evidence>